<evidence type="ECO:0000256" key="1">
    <source>
        <dbReference type="SAM" id="Phobius"/>
    </source>
</evidence>
<dbReference type="RefSeq" id="WP_254744951.1">
    <property type="nucleotide sequence ID" value="NZ_JANCLU010000020.1"/>
</dbReference>
<organism evidence="2 3">
    <name type="scientific">Alsobacter ponti</name>
    <dbReference type="NCBI Taxonomy" id="2962936"/>
    <lineage>
        <taxon>Bacteria</taxon>
        <taxon>Pseudomonadati</taxon>
        <taxon>Pseudomonadota</taxon>
        <taxon>Alphaproteobacteria</taxon>
        <taxon>Hyphomicrobiales</taxon>
        <taxon>Alsobacteraceae</taxon>
        <taxon>Alsobacter</taxon>
    </lineage>
</organism>
<feature type="transmembrane region" description="Helical" evidence="1">
    <location>
        <begin position="49"/>
        <end position="68"/>
    </location>
</feature>
<dbReference type="Proteomes" id="UP001205890">
    <property type="component" value="Unassembled WGS sequence"/>
</dbReference>
<gene>
    <name evidence="2" type="ORF">NK718_17580</name>
</gene>
<reference evidence="2 3" key="1">
    <citation type="submission" date="2022-07" db="EMBL/GenBank/DDBJ databases">
        <authorList>
            <person name="Li W.-J."/>
            <person name="Deng Q.-Q."/>
        </authorList>
    </citation>
    <scope>NUCLEOTIDE SEQUENCE [LARGE SCALE GENOMIC DNA]</scope>
    <source>
        <strain evidence="2 3">SYSU M60028</strain>
    </source>
</reference>
<dbReference type="InterPro" id="IPR053803">
    <property type="entry name" value="DUF6949"/>
</dbReference>
<keyword evidence="1" id="KW-0812">Transmembrane</keyword>
<name>A0ABT1LHA9_9HYPH</name>
<comment type="caution">
    <text evidence="2">The sequence shown here is derived from an EMBL/GenBank/DDBJ whole genome shotgun (WGS) entry which is preliminary data.</text>
</comment>
<dbReference type="Pfam" id="PF22258">
    <property type="entry name" value="DUF6949"/>
    <property type="match status" value="1"/>
</dbReference>
<keyword evidence="1" id="KW-0472">Membrane</keyword>
<keyword evidence="3" id="KW-1185">Reference proteome</keyword>
<dbReference type="EMBL" id="JANCLU010000020">
    <property type="protein sequence ID" value="MCP8940341.1"/>
    <property type="molecule type" value="Genomic_DNA"/>
</dbReference>
<sequence>MDATADTLLAFQALLLGVASAGVLATGFEALTRRPASFALLETGGGQALASVPLIVFTAPFIILRNTLRGRRFERRPLGFVAAATAVACLWSLASGRVIFDLVLALIG</sequence>
<feature type="transmembrane region" description="Helical" evidence="1">
    <location>
        <begin position="80"/>
        <end position="107"/>
    </location>
</feature>
<proteinExistence type="predicted"/>
<evidence type="ECO:0000313" key="3">
    <source>
        <dbReference type="Proteomes" id="UP001205890"/>
    </source>
</evidence>
<protein>
    <submittedName>
        <fullName evidence="2">Uncharacterized protein</fullName>
    </submittedName>
</protein>
<evidence type="ECO:0000313" key="2">
    <source>
        <dbReference type="EMBL" id="MCP8940341.1"/>
    </source>
</evidence>
<accession>A0ABT1LHA9</accession>
<keyword evidence="1" id="KW-1133">Transmembrane helix</keyword>